<keyword evidence="9" id="KW-0496">Mitochondrion</keyword>
<evidence type="ECO:0000256" key="6">
    <source>
        <dbReference type="ARBA" id="ARBA00022660"/>
    </source>
</evidence>
<dbReference type="GO" id="GO:0022904">
    <property type="term" value="P:respiratory electron transport chain"/>
    <property type="evidence" value="ECO:0007669"/>
    <property type="project" value="InterPro"/>
</dbReference>
<keyword evidence="6" id="KW-0679">Respiratory chain</keyword>
<protein>
    <recommendedName>
        <fullName evidence="13">NADH dehydrogenase [ubiquinone] 1 alpha subcomplex subunit 5</fullName>
    </recommendedName>
</protein>
<dbReference type="Pfam" id="PF04716">
    <property type="entry name" value="ETC_C1_NDUFA5"/>
    <property type="match status" value="1"/>
</dbReference>
<dbReference type="AlphaFoldDB" id="A0A6A4IY78"/>
<evidence type="ECO:0000256" key="3">
    <source>
        <dbReference type="ARBA" id="ARBA00010261"/>
    </source>
</evidence>
<sequence>MPFAPVTKKTTGLVGLAVCRNPQYILCGLYDKILRAIQKMPENAAYRKYTAEIVSFRLSIVKKACKAEDIEEAIKCGQCEELIVQAENELHLARRMTKWKPWEKLVNKPHPHQWTWPPPK</sequence>
<evidence type="ECO:0000256" key="8">
    <source>
        <dbReference type="ARBA" id="ARBA00022982"/>
    </source>
</evidence>
<name>A0A6A4IY78_APOLU</name>
<dbReference type="GO" id="GO:0005743">
    <property type="term" value="C:mitochondrial inner membrane"/>
    <property type="evidence" value="ECO:0007669"/>
    <property type="project" value="UniProtKB-SubCell"/>
</dbReference>
<keyword evidence="8" id="KW-0249">Electron transport</keyword>
<evidence type="ECO:0000256" key="10">
    <source>
        <dbReference type="ARBA" id="ARBA00023136"/>
    </source>
</evidence>
<reference evidence="11" key="1">
    <citation type="journal article" date="2021" name="Mol. Ecol. Resour.">
        <title>Apolygus lucorum genome provides insights into omnivorousness and mesophyll feeding.</title>
        <authorList>
            <person name="Liu Y."/>
            <person name="Liu H."/>
            <person name="Wang H."/>
            <person name="Huang T."/>
            <person name="Liu B."/>
            <person name="Yang B."/>
            <person name="Yin L."/>
            <person name="Li B."/>
            <person name="Zhang Y."/>
            <person name="Zhang S."/>
            <person name="Jiang F."/>
            <person name="Zhang X."/>
            <person name="Ren Y."/>
            <person name="Wang B."/>
            <person name="Wang S."/>
            <person name="Lu Y."/>
            <person name="Wu K."/>
            <person name="Fan W."/>
            <person name="Wang G."/>
        </authorList>
    </citation>
    <scope>NUCLEOTIDE SEQUENCE</scope>
    <source>
        <strain evidence="11">12Hb</strain>
    </source>
</reference>
<dbReference type="OrthoDB" id="286811at2759"/>
<evidence type="ECO:0000256" key="7">
    <source>
        <dbReference type="ARBA" id="ARBA00022792"/>
    </source>
</evidence>
<comment type="subcellular location">
    <subcellularLocation>
        <location evidence="2">Mitochondrion inner membrane</location>
        <topology evidence="2">Peripheral membrane protein</topology>
        <orientation evidence="2">Matrix side</orientation>
    </subcellularLocation>
</comment>
<dbReference type="EMBL" id="WIXP02000014">
    <property type="protein sequence ID" value="KAF6199852.1"/>
    <property type="molecule type" value="Genomic_DNA"/>
</dbReference>
<accession>A0A6A4IY78</accession>
<dbReference type="InterPro" id="IPR006806">
    <property type="entry name" value="NDUFA5"/>
</dbReference>
<keyword evidence="5" id="KW-0813">Transport</keyword>
<evidence type="ECO:0008006" key="13">
    <source>
        <dbReference type="Google" id="ProtNLM"/>
    </source>
</evidence>
<evidence type="ECO:0000256" key="4">
    <source>
        <dbReference type="ARBA" id="ARBA00011533"/>
    </source>
</evidence>
<evidence type="ECO:0000256" key="5">
    <source>
        <dbReference type="ARBA" id="ARBA00022448"/>
    </source>
</evidence>
<dbReference type="Proteomes" id="UP000466442">
    <property type="component" value="Unassembled WGS sequence"/>
</dbReference>
<keyword evidence="7" id="KW-0999">Mitochondrion inner membrane</keyword>
<evidence type="ECO:0000313" key="12">
    <source>
        <dbReference type="Proteomes" id="UP000466442"/>
    </source>
</evidence>
<comment type="caution">
    <text evidence="11">The sequence shown here is derived from an EMBL/GenBank/DDBJ whole genome shotgun (WGS) entry which is preliminary data.</text>
</comment>
<evidence type="ECO:0000256" key="9">
    <source>
        <dbReference type="ARBA" id="ARBA00023128"/>
    </source>
</evidence>
<keyword evidence="10" id="KW-0472">Membrane</keyword>
<evidence type="ECO:0000256" key="2">
    <source>
        <dbReference type="ARBA" id="ARBA00004443"/>
    </source>
</evidence>
<evidence type="ECO:0000313" key="11">
    <source>
        <dbReference type="EMBL" id="KAF6199852.1"/>
    </source>
</evidence>
<gene>
    <name evidence="11" type="ORF">GE061_006150</name>
</gene>
<keyword evidence="12" id="KW-1185">Reference proteome</keyword>
<comment type="similarity">
    <text evidence="3">Belongs to the complex I NDUFA5 subunit family.</text>
</comment>
<proteinExistence type="inferred from homology"/>
<organism evidence="11 12">
    <name type="scientific">Apolygus lucorum</name>
    <name type="common">Small green plant bug</name>
    <name type="synonym">Lygocoris lucorum</name>
    <dbReference type="NCBI Taxonomy" id="248454"/>
    <lineage>
        <taxon>Eukaryota</taxon>
        <taxon>Metazoa</taxon>
        <taxon>Ecdysozoa</taxon>
        <taxon>Arthropoda</taxon>
        <taxon>Hexapoda</taxon>
        <taxon>Insecta</taxon>
        <taxon>Pterygota</taxon>
        <taxon>Neoptera</taxon>
        <taxon>Paraneoptera</taxon>
        <taxon>Hemiptera</taxon>
        <taxon>Heteroptera</taxon>
        <taxon>Panheteroptera</taxon>
        <taxon>Cimicomorpha</taxon>
        <taxon>Miridae</taxon>
        <taxon>Mirini</taxon>
        <taxon>Apolygus</taxon>
    </lineage>
</organism>
<comment type="function">
    <text evidence="1">Accessory subunit of the mitochondrial membrane respiratory chain NADH dehydrogenase (Complex I), that is believed not to be involved in catalysis. Complex I functions in the transfer of electrons from NADH to the respiratory chain. The immediate electron acceptor for the enzyme is believed to be ubiquinone.</text>
</comment>
<evidence type="ECO:0000256" key="1">
    <source>
        <dbReference type="ARBA" id="ARBA00003195"/>
    </source>
</evidence>
<dbReference type="PANTHER" id="PTHR12653">
    <property type="entry name" value="NADH-UBIQUINONE OXIDOREDUCTASE 13 KD-B SUBUNIT"/>
    <property type="match status" value="1"/>
</dbReference>
<dbReference type="PANTHER" id="PTHR12653:SF0">
    <property type="entry name" value="NADH DEHYDROGENASE [UBIQUINONE] 1 ALPHA SUBCOMPLEX SUBUNIT 5"/>
    <property type="match status" value="1"/>
</dbReference>
<comment type="subunit">
    <text evidence="4">Complex I is composed of 45 different subunits.</text>
</comment>